<sequence>MYLDTSHSVKLELQYTSEQISIPLLIPLLNKPLISWDISTAQYFDQRKIECDDIMVSSNTVSAGSLYMTGEHIQRQMSDSETEATWAMARELFERERLSRHYQESLETRIRNEQVACREAQERCTYLEKVILESASARSQQDWTLARVLESRNALSEEVQKEKEKVQSLGSCLVYQHKVNELLLRKIYQQAPTESEMVHLRQAQFENESQRQYIYALQSALDAQKQQIQSTQEDKRFPTQQSFVCCCCACDTEAPSNEVDPALPEHNPSDDFP</sequence>
<dbReference type="EMBL" id="KZ825929">
    <property type="protein sequence ID" value="PYH91979.1"/>
    <property type="molecule type" value="Genomic_DNA"/>
</dbReference>
<accession>A0A319D475</accession>
<keyword evidence="1" id="KW-0175">Coiled coil</keyword>
<keyword evidence="3" id="KW-1185">Reference proteome</keyword>
<evidence type="ECO:0000313" key="3">
    <source>
        <dbReference type="Proteomes" id="UP000247810"/>
    </source>
</evidence>
<gene>
    <name evidence="2" type="ORF">BO71DRAFT_442779</name>
</gene>
<proteinExistence type="predicted"/>
<dbReference type="AlphaFoldDB" id="A0A319D475"/>
<dbReference type="OrthoDB" id="10303522at2759"/>
<dbReference type="VEuPathDB" id="FungiDB:BO71DRAFT_442779"/>
<evidence type="ECO:0000256" key="1">
    <source>
        <dbReference type="SAM" id="Coils"/>
    </source>
</evidence>
<organism evidence="2 3">
    <name type="scientific">Aspergillus ellipticus CBS 707.79</name>
    <dbReference type="NCBI Taxonomy" id="1448320"/>
    <lineage>
        <taxon>Eukaryota</taxon>
        <taxon>Fungi</taxon>
        <taxon>Dikarya</taxon>
        <taxon>Ascomycota</taxon>
        <taxon>Pezizomycotina</taxon>
        <taxon>Eurotiomycetes</taxon>
        <taxon>Eurotiomycetidae</taxon>
        <taxon>Eurotiales</taxon>
        <taxon>Aspergillaceae</taxon>
        <taxon>Aspergillus</taxon>
        <taxon>Aspergillus subgen. Circumdati</taxon>
    </lineage>
</organism>
<protein>
    <submittedName>
        <fullName evidence="2">Uncharacterized protein</fullName>
    </submittedName>
</protein>
<name>A0A319D475_9EURO</name>
<feature type="coiled-coil region" evidence="1">
    <location>
        <begin position="103"/>
        <end position="165"/>
    </location>
</feature>
<evidence type="ECO:0000313" key="2">
    <source>
        <dbReference type="EMBL" id="PYH91979.1"/>
    </source>
</evidence>
<dbReference type="Proteomes" id="UP000247810">
    <property type="component" value="Unassembled WGS sequence"/>
</dbReference>
<reference evidence="2 3" key="1">
    <citation type="submission" date="2018-02" db="EMBL/GenBank/DDBJ databases">
        <title>The genomes of Aspergillus section Nigri reveals drivers in fungal speciation.</title>
        <authorList>
            <consortium name="DOE Joint Genome Institute"/>
            <person name="Vesth T.C."/>
            <person name="Nybo J."/>
            <person name="Theobald S."/>
            <person name="Brandl J."/>
            <person name="Frisvad J.C."/>
            <person name="Nielsen K.F."/>
            <person name="Lyhne E.K."/>
            <person name="Kogle M.E."/>
            <person name="Kuo A."/>
            <person name="Riley R."/>
            <person name="Clum A."/>
            <person name="Nolan M."/>
            <person name="Lipzen A."/>
            <person name="Salamov A."/>
            <person name="Henrissat B."/>
            <person name="Wiebenga A."/>
            <person name="De vries R.P."/>
            <person name="Grigoriev I.V."/>
            <person name="Mortensen U.H."/>
            <person name="Andersen M.R."/>
            <person name="Baker S.E."/>
        </authorList>
    </citation>
    <scope>NUCLEOTIDE SEQUENCE [LARGE SCALE GENOMIC DNA]</scope>
    <source>
        <strain evidence="2 3">CBS 707.79</strain>
    </source>
</reference>